<dbReference type="GeneID" id="77928149"/>
<accession>A0A6G8R324</accession>
<dbReference type="Proteomes" id="UP000503454">
    <property type="component" value="Segment"/>
</dbReference>
<evidence type="ECO:0000313" key="1">
    <source>
        <dbReference type="EMBL" id="QIN94605.1"/>
    </source>
</evidence>
<name>A0A6G8R324_9CAUD</name>
<protein>
    <submittedName>
        <fullName evidence="1">Uncharacterized protein</fullName>
    </submittedName>
</protein>
<keyword evidence="2" id="KW-1185">Reference proteome</keyword>
<evidence type="ECO:0000313" key="2">
    <source>
        <dbReference type="Proteomes" id="UP000503454"/>
    </source>
</evidence>
<dbReference type="RefSeq" id="YP_010652359.1">
    <property type="nucleotide sequence ID" value="NC_070786.1"/>
</dbReference>
<reference evidence="1 2" key="1">
    <citation type="submission" date="2020-02" db="EMBL/GenBank/DDBJ databases">
        <authorList>
            <person name="Yaqubi I.B."/>
            <person name="Almaguer A.N."/>
            <person name="Torres S.A."/>
            <person name="Nayek S."/>
            <person name="Bhuiyan S."/>
            <person name="Hughes L.E."/>
            <person name="Garlena R.A."/>
            <person name="Russell D.A."/>
            <person name="Pope W.H."/>
            <person name="Jacobs-Sera D."/>
            <person name="Hatfull G.F."/>
        </authorList>
    </citation>
    <scope>NUCLEOTIDE SEQUENCE [LARGE SCALE GENOMIC DNA]</scope>
</reference>
<gene>
    <name evidence="1" type="primary">48</name>
    <name evidence="1" type="ORF">SEA_MUNTAHA_48</name>
</gene>
<proteinExistence type="predicted"/>
<dbReference type="EMBL" id="MT024872">
    <property type="protein sequence ID" value="QIN94605.1"/>
    <property type="molecule type" value="Genomic_DNA"/>
</dbReference>
<sequence length="61" mass="7035">MSCKKCSGRVFVDRVYSDNIRAELFCVICGARWMLDSRKNKFAAWVLKKEREHALASVIVV</sequence>
<dbReference type="KEGG" id="vg:77928149"/>
<organism evidence="1 2">
    <name type="scientific">Streptomyces phage Muntaha</name>
    <dbReference type="NCBI Taxonomy" id="2713269"/>
    <lineage>
        <taxon>Viruses</taxon>
        <taxon>Duplodnaviria</taxon>
        <taxon>Heunggongvirae</taxon>
        <taxon>Uroviricota</taxon>
        <taxon>Caudoviricetes</taxon>
        <taxon>Stanwilliamsviridae</taxon>
        <taxon>Loccivirinae</taxon>
        <taxon>Wakandavirus</taxon>
        <taxon>Wakandavirus muntaha</taxon>
    </lineage>
</organism>